<protein>
    <submittedName>
        <fullName evidence="2">Uncharacterized protein</fullName>
    </submittedName>
</protein>
<evidence type="ECO:0000313" key="3">
    <source>
        <dbReference type="Proteomes" id="UP001176961"/>
    </source>
</evidence>
<reference evidence="2" key="1">
    <citation type="submission" date="2023-07" db="EMBL/GenBank/DDBJ databases">
        <authorList>
            <consortium name="CYATHOMIX"/>
        </authorList>
    </citation>
    <scope>NUCLEOTIDE SEQUENCE</scope>
    <source>
        <strain evidence="2">N/A</strain>
    </source>
</reference>
<sequence length="168" mass="19372">MKEDNTLFELAGTWAEVLNMAQNASTEDDMQMYRDTLESIDVLINDKLEEYQRLKKELEVERAKNKAYGVRYENKDEGEEPTAKVLKEQDIIIAPEIKPDNRPKYPKYMFNEELNNDVAYSDDDYVKNGRPENLKRGDYAVGHYGHQTYLDKKVVATTGGPLQNVGKT</sequence>
<proteinExistence type="predicted"/>
<comment type="caution">
    <text evidence="2">The sequence shown here is derived from an EMBL/GenBank/DDBJ whole genome shotgun (WGS) entry which is preliminary data.</text>
</comment>
<gene>
    <name evidence="2" type="ORF">CYNAS_LOCUS8465</name>
</gene>
<name>A0AA36M469_CYLNA</name>
<feature type="coiled-coil region" evidence="1">
    <location>
        <begin position="37"/>
        <end position="68"/>
    </location>
</feature>
<dbReference type="Proteomes" id="UP001176961">
    <property type="component" value="Unassembled WGS sequence"/>
</dbReference>
<accession>A0AA36M469</accession>
<dbReference type="AlphaFoldDB" id="A0AA36M469"/>
<dbReference type="EMBL" id="CATQJL010000167">
    <property type="protein sequence ID" value="CAJ0596482.1"/>
    <property type="molecule type" value="Genomic_DNA"/>
</dbReference>
<evidence type="ECO:0000313" key="2">
    <source>
        <dbReference type="EMBL" id="CAJ0596482.1"/>
    </source>
</evidence>
<keyword evidence="3" id="KW-1185">Reference proteome</keyword>
<keyword evidence="1" id="KW-0175">Coiled coil</keyword>
<organism evidence="2 3">
    <name type="scientific">Cylicocyclus nassatus</name>
    <name type="common">Nematode worm</name>
    <dbReference type="NCBI Taxonomy" id="53992"/>
    <lineage>
        <taxon>Eukaryota</taxon>
        <taxon>Metazoa</taxon>
        <taxon>Ecdysozoa</taxon>
        <taxon>Nematoda</taxon>
        <taxon>Chromadorea</taxon>
        <taxon>Rhabditida</taxon>
        <taxon>Rhabditina</taxon>
        <taxon>Rhabditomorpha</taxon>
        <taxon>Strongyloidea</taxon>
        <taxon>Strongylidae</taxon>
        <taxon>Cylicocyclus</taxon>
    </lineage>
</organism>
<evidence type="ECO:0000256" key="1">
    <source>
        <dbReference type="SAM" id="Coils"/>
    </source>
</evidence>